<organism evidence="10 11">
    <name type="scientific">Donghicola tyrosinivorans</name>
    <dbReference type="NCBI Taxonomy" id="1652492"/>
    <lineage>
        <taxon>Bacteria</taxon>
        <taxon>Pseudomonadati</taxon>
        <taxon>Pseudomonadota</taxon>
        <taxon>Alphaproteobacteria</taxon>
        <taxon>Rhodobacterales</taxon>
        <taxon>Roseobacteraceae</taxon>
        <taxon>Donghicola</taxon>
    </lineage>
</organism>
<comment type="subcellular location">
    <subcellularLocation>
        <location evidence="2">Endomembrane system</location>
        <topology evidence="2">Peripheral membrane protein</topology>
    </subcellularLocation>
</comment>
<dbReference type="Gene3D" id="2.60.15.10">
    <property type="entry name" value="F0F1 ATP synthase delta/epsilon subunit, N-terminal"/>
    <property type="match status" value="1"/>
</dbReference>
<name>A0A2T0WEW6_9RHOB</name>
<dbReference type="GO" id="GO:0012505">
    <property type="term" value="C:endomembrane system"/>
    <property type="evidence" value="ECO:0007669"/>
    <property type="project" value="UniProtKB-SubCell"/>
</dbReference>
<dbReference type="Proteomes" id="UP000238392">
    <property type="component" value="Unassembled WGS sequence"/>
</dbReference>
<evidence type="ECO:0000256" key="6">
    <source>
        <dbReference type="ARBA" id="ARBA00023065"/>
    </source>
</evidence>
<keyword evidence="8" id="KW-0066">ATP synthesis</keyword>
<keyword evidence="11" id="KW-1185">Reference proteome</keyword>
<sequence length="149" mass="16444">MRLRVTTPTEIIADVDGVLSLRAEDATGAFGIQRRHADFVTVLPISVVSWHDGKGEEFIALRGGVLHVQGGDRINIATRGAWREADLKALGPNALAELAKADEAEDSVRTYDHRLHLATIRQVERLLKIGRDIPESPPRLEPRNQRAEG</sequence>
<dbReference type="RefSeq" id="WP_106267736.1">
    <property type="nucleotide sequence ID" value="NZ_PVTQ01000017.1"/>
</dbReference>
<evidence type="ECO:0000313" key="10">
    <source>
        <dbReference type="EMBL" id="PRY85206.1"/>
    </source>
</evidence>
<evidence type="ECO:0000259" key="9">
    <source>
        <dbReference type="Pfam" id="PF02823"/>
    </source>
</evidence>
<dbReference type="InterPro" id="IPR036771">
    <property type="entry name" value="ATPsynth_dsu/esu_N"/>
</dbReference>
<dbReference type="GO" id="GO:0045259">
    <property type="term" value="C:proton-transporting ATP synthase complex"/>
    <property type="evidence" value="ECO:0007669"/>
    <property type="project" value="UniProtKB-KW"/>
</dbReference>
<evidence type="ECO:0000313" key="11">
    <source>
        <dbReference type="Proteomes" id="UP000238392"/>
    </source>
</evidence>
<comment type="function">
    <text evidence="1">Produces ATP from ADP in the presence of a proton gradient across the membrane.</text>
</comment>
<evidence type="ECO:0000256" key="4">
    <source>
        <dbReference type="ARBA" id="ARBA00022448"/>
    </source>
</evidence>
<dbReference type="InterPro" id="IPR020546">
    <property type="entry name" value="ATP_synth_F1_dsu/esu_N"/>
</dbReference>
<evidence type="ECO:0000256" key="3">
    <source>
        <dbReference type="ARBA" id="ARBA00005712"/>
    </source>
</evidence>
<evidence type="ECO:0000256" key="8">
    <source>
        <dbReference type="ARBA" id="ARBA00023196"/>
    </source>
</evidence>
<dbReference type="CDD" id="cd12152">
    <property type="entry name" value="F1-ATPase_delta"/>
    <property type="match status" value="1"/>
</dbReference>
<dbReference type="Pfam" id="PF02823">
    <property type="entry name" value="ATP-synt_DE_N"/>
    <property type="match status" value="1"/>
</dbReference>
<dbReference type="GO" id="GO:0046933">
    <property type="term" value="F:proton-transporting ATP synthase activity, rotational mechanism"/>
    <property type="evidence" value="ECO:0007669"/>
    <property type="project" value="InterPro"/>
</dbReference>
<evidence type="ECO:0000256" key="5">
    <source>
        <dbReference type="ARBA" id="ARBA00022781"/>
    </source>
</evidence>
<dbReference type="InterPro" id="IPR001469">
    <property type="entry name" value="ATP_synth_F1_dsu/esu"/>
</dbReference>
<keyword evidence="6" id="KW-0406">Ion transport</keyword>
<protein>
    <submittedName>
        <fullName evidence="10">F-type H+-transporting ATPase subunit epsilon</fullName>
    </submittedName>
</protein>
<dbReference type="SUPFAM" id="SSF51344">
    <property type="entry name" value="Epsilon subunit of F1F0-ATP synthase N-terminal domain"/>
    <property type="match status" value="1"/>
</dbReference>
<evidence type="ECO:0000256" key="2">
    <source>
        <dbReference type="ARBA" id="ARBA00004184"/>
    </source>
</evidence>
<gene>
    <name evidence="10" type="ORF">CLV74_11731</name>
</gene>
<keyword evidence="8" id="KW-0139">CF(1)</keyword>
<accession>A0A2T0WEW6</accession>
<feature type="domain" description="ATP synthase F1 complex delta/epsilon subunit N-terminal" evidence="9">
    <location>
        <begin position="1"/>
        <end position="81"/>
    </location>
</feature>
<keyword evidence="5" id="KW-0375">Hydrogen ion transport</keyword>
<comment type="caution">
    <text evidence="10">The sequence shown here is derived from an EMBL/GenBank/DDBJ whole genome shotgun (WGS) entry which is preliminary data.</text>
</comment>
<reference evidence="10 11" key="1">
    <citation type="submission" date="2018-03" db="EMBL/GenBank/DDBJ databases">
        <title>Genomic Encyclopedia of Archaeal and Bacterial Type Strains, Phase II (KMG-II): from individual species to whole genera.</title>
        <authorList>
            <person name="Goeker M."/>
        </authorList>
    </citation>
    <scope>NUCLEOTIDE SEQUENCE [LARGE SCALE GENOMIC DNA]</scope>
    <source>
        <strain evidence="10 11">DSM 100212</strain>
    </source>
</reference>
<dbReference type="EMBL" id="PVTQ01000017">
    <property type="protein sequence ID" value="PRY85206.1"/>
    <property type="molecule type" value="Genomic_DNA"/>
</dbReference>
<dbReference type="OrthoDB" id="272739at2"/>
<comment type="similarity">
    <text evidence="3">Belongs to the ATPase epsilon chain family.</text>
</comment>
<keyword evidence="4" id="KW-0813">Transport</keyword>
<proteinExistence type="inferred from homology"/>
<dbReference type="AlphaFoldDB" id="A0A2T0WEW6"/>
<evidence type="ECO:0000256" key="1">
    <source>
        <dbReference type="ARBA" id="ARBA00003543"/>
    </source>
</evidence>
<keyword evidence="7" id="KW-0472">Membrane</keyword>
<evidence type="ECO:0000256" key="7">
    <source>
        <dbReference type="ARBA" id="ARBA00023136"/>
    </source>
</evidence>